<name>A0ABT6G7R3_9PROT</name>
<accession>A0ABT6G7R3</accession>
<evidence type="ECO:0000256" key="1">
    <source>
        <dbReference type="SAM" id="MobiDB-lite"/>
    </source>
</evidence>
<gene>
    <name evidence="2" type="ORF">P7680_03720</name>
</gene>
<dbReference type="Proteomes" id="UP001529180">
    <property type="component" value="Unassembled WGS sequence"/>
</dbReference>
<evidence type="ECO:0000313" key="2">
    <source>
        <dbReference type="EMBL" id="MDG4718089.1"/>
    </source>
</evidence>
<organism evidence="2 3">
    <name type="scientific">Thalassospira aquimaris</name>
    <dbReference type="NCBI Taxonomy" id="3037796"/>
    <lineage>
        <taxon>Bacteria</taxon>
        <taxon>Pseudomonadati</taxon>
        <taxon>Pseudomonadota</taxon>
        <taxon>Alphaproteobacteria</taxon>
        <taxon>Rhodospirillales</taxon>
        <taxon>Thalassospiraceae</taxon>
        <taxon>Thalassospira</taxon>
    </lineage>
</organism>
<protein>
    <submittedName>
        <fullName evidence="2">Uncharacterized protein</fullName>
    </submittedName>
</protein>
<sequence>MTEAIKDIEGLEPDAVSEVPEAAQGQEDAPGAEQVSVKAGFLTTDGDAPADMPDMPDTPDIPARAEDYDISVNDALGAVDPDLNRRLHDAGFSNAQAQLVYDLAGEILEPMMADLNQAAQRASDRATLVNEFGGARNWKELAPRIEKWGRANLPEAAFDIMCQTADGVRTLHRLMAGGDEARLAGGDGGSGPENVRSDIRRKMNDPRYWRDRDPDIIAEVQADFARLSRQ</sequence>
<comment type="caution">
    <text evidence="2">The sequence shown here is derived from an EMBL/GenBank/DDBJ whole genome shotgun (WGS) entry which is preliminary data.</text>
</comment>
<reference evidence="2 3" key="1">
    <citation type="submission" date="2023-03" db="EMBL/GenBank/DDBJ databases">
        <title>Strain FZY0004 represents a novel species in the genus Thalassospira isolated from seawater.</title>
        <authorList>
            <person name="Fu Z.-Y."/>
        </authorList>
    </citation>
    <scope>NUCLEOTIDE SEQUENCE [LARGE SCALE GENOMIC DNA]</scope>
    <source>
        <strain evidence="2 3">FZY0004</strain>
    </source>
</reference>
<dbReference type="RefSeq" id="WP_114101675.1">
    <property type="nucleotide sequence ID" value="NZ_JARSBO010000002.1"/>
</dbReference>
<keyword evidence="3" id="KW-1185">Reference proteome</keyword>
<feature type="compositionally biased region" description="Low complexity" evidence="1">
    <location>
        <begin position="43"/>
        <end position="53"/>
    </location>
</feature>
<dbReference type="InterPro" id="IPR008768">
    <property type="entry name" value="Gp9-like"/>
</dbReference>
<proteinExistence type="predicted"/>
<feature type="region of interest" description="Disordered" evidence="1">
    <location>
        <begin position="1"/>
        <end position="53"/>
    </location>
</feature>
<dbReference type="EMBL" id="JARSBO010000002">
    <property type="protein sequence ID" value="MDG4718089.1"/>
    <property type="molecule type" value="Genomic_DNA"/>
</dbReference>
<evidence type="ECO:0000313" key="3">
    <source>
        <dbReference type="Proteomes" id="UP001529180"/>
    </source>
</evidence>
<dbReference type="Pfam" id="PF05396">
    <property type="entry name" value="Phage_T7_Capsid"/>
    <property type="match status" value="1"/>
</dbReference>